<feature type="non-terminal residue" evidence="1">
    <location>
        <position position="1"/>
    </location>
</feature>
<proteinExistence type="predicted"/>
<reference evidence="1 2" key="1">
    <citation type="submission" date="2024-05" db="EMBL/GenBank/DDBJ databases">
        <title>Genome sequencing and assembly of Indian major carp, Cirrhinus mrigala (Hamilton, 1822).</title>
        <authorList>
            <person name="Mohindra V."/>
            <person name="Chowdhury L.M."/>
            <person name="Lal K."/>
            <person name="Jena J.K."/>
        </authorList>
    </citation>
    <scope>NUCLEOTIDE SEQUENCE [LARGE SCALE GENOMIC DNA]</scope>
    <source>
        <strain evidence="1">CM1030</strain>
        <tissue evidence="1">Blood</tissue>
    </source>
</reference>
<keyword evidence="2" id="KW-1185">Reference proteome</keyword>
<organism evidence="1 2">
    <name type="scientific">Cirrhinus mrigala</name>
    <name type="common">Mrigala</name>
    <dbReference type="NCBI Taxonomy" id="683832"/>
    <lineage>
        <taxon>Eukaryota</taxon>
        <taxon>Metazoa</taxon>
        <taxon>Chordata</taxon>
        <taxon>Craniata</taxon>
        <taxon>Vertebrata</taxon>
        <taxon>Euteleostomi</taxon>
        <taxon>Actinopterygii</taxon>
        <taxon>Neopterygii</taxon>
        <taxon>Teleostei</taxon>
        <taxon>Ostariophysi</taxon>
        <taxon>Cypriniformes</taxon>
        <taxon>Cyprinidae</taxon>
        <taxon>Labeoninae</taxon>
        <taxon>Labeonini</taxon>
        <taxon>Cirrhinus</taxon>
    </lineage>
</organism>
<dbReference type="Proteomes" id="UP001529510">
    <property type="component" value="Unassembled WGS sequence"/>
</dbReference>
<protein>
    <submittedName>
        <fullName evidence="1">Uncharacterized protein</fullName>
    </submittedName>
</protein>
<dbReference type="AlphaFoldDB" id="A0ABD0QZG6"/>
<gene>
    <name evidence="1" type="ORF">M9458_014257</name>
</gene>
<sequence length="58" mass="6538">VRAAGQYITVLLDSNCYDAILSDVVSLDQTGYAQILMKRIFNLDLPNHNPESEKKRAE</sequence>
<evidence type="ECO:0000313" key="1">
    <source>
        <dbReference type="EMBL" id="KAL0191559.1"/>
    </source>
</evidence>
<dbReference type="EMBL" id="JAMKFB020000006">
    <property type="protein sequence ID" value="KAL0191559.1"/>
    <property type="molecule type" value="Genomic_DNA"/>
</dbReference>
<feature type="non-terminal residue" evidence="1">
    <location>
        <position position="58"/>
    </location>
</feature>
<name>A0ABD0QZG6_CIRMR</name>
<evidence type="ECO:0000313" key="2">
    <source>
        <dbReference type="Proteomes" id="UP001529510"/>
    </source>
</evidence>
<comment type="caution">
    <text evidence="1">The sequence shown here is derived from an EMBL/GenBank/DDBJ whole genome shotgun (WGS) entry which is preliminary data.</text>
</comment>
<accession>A0ABD0QZG6</accession>